<name>A0ABV0SUN9_9TELE</name>
<proteinExistence type="predicted"/>
<feature type="non-terminal residue" evidence="1">
    <location>
        <position position="52"/>
    </location>
</feature>
<keyword evidence="2" id="KW-1185">Reference proteome</keyword>
<evidence type="ECO:0000313" key="2">
    <source>
        <dbReference type="Proteomes" id="UP001482620"/>
    </source>
</evidence>
<protein>
    <submittedName>
        <fullName evidence="1">Uncharacterized protein</fullName>
    </submittedName>
</protein>
<reference evidence="1 2" key="1">
    <citation type="submission" date="2021-06" db="EMBL/GenBank/DDBJ databases">
        <authorList>
            <person name="Palmer J.M."/>
        </authorList>
    </citation>
    <scope>NUCLEOTIDE SEQUENCE [LARGE SCALE GENOMIC DNA]</scope>
    <source>
        <strain evidence="2">if_2019</strain>
        <tissue evidence="1">Muscle</tissue>
    </source>
</reference>
<dbReference type="Proteomes" id="UP001482620">
    <property type="component" value="Unassembled WGS sequence"/>
</dbReference>
<dbReference type="EMBL" id="JAHRIQ010008613">
    <property type="protein sequence ID" value="MEQ2223536.1"/>
    <property type="molecule type" value="Genomic_DNA"/>
</dbReference>
<organism evidence="1 2">
    <name type="scientific">Ilyodon furcidens</name>
    <name type="common">goldbreast splitfin</name>
    <dbReference type="NCBI Taxonomy" id="33524"/>
    <lineage>
        <taxon>Eukaryota</taxon>
        <taxon>Metazoa</taxon>
        <taxon>Chordata</taxon>
        <taxon>Craniata</taxon>
        <taxon>Vertebrata</taxon>
        <taxon>Euteleostomi</taxon>
        <taxon>Actinopterygii</taxon>
        <taxon>Neopterygii</taxon>
        <taxon>Teleostei</taxon>
        <taxon>Neoteleostei</taxon>
        <taxon>Acanthomorphata</taxon>
        <taxon>Ovalentaria</taxon>
        <taxon>Atherinomorphae</taxon>
        <taxon>Cyprinodontiformes</taxon>
        <taxon>Goodeidae</taxon>
        <taxon>Ilyodon</taxon>
    </lineage>
</organism>
<gene>
    <name evidence="1" type="ORF">ILYODFUR_037744</name>
</gene>
<sequence>MLLPSSCLHVGHSKPQNVTMPSLMLARPERTNFDMSVQHPERHLQKVGHSGF</sequence>
<accession>A0ABV0SUN9</accession>
<evidence type="ECO:0000313" key="1">
    <source>
        <dbReference type="EMBL" id="MEQ2223536.1"/>
    </source>
</evidence>
<comment type="caution">
    <text evidence="1">The sequence shown here is derived from an EMBL/GenBank/DDBJ whole genome shotgun (WGS) entry which is preliminary data.</text>
</comment>